<protein>
    <submittedName>
        <fullName evidence="1">Uncharacterized protein</fullName>
    </submittedName>
</protein>
<reference evidence="1" key="1">
    <citation type="submission" date="2019-03" db="EMBL/GenBank/DDBJ databases">
        <title>Single cell metagenomics reveals metabolic interactions within the superorganism composed of flagellate Streblomastix strix and complex community of Bacteroidetes bacteria on its surface.</title>
        <authorList>
            <person name="Treitli S.C."/>
            <person name="Kolisko M."/>
            <person name="Husnik F."/>
            <person name="Keeling P."/>
            <person name="Hampl V."/>
        </authorList>
    </citation>
    <scope>NUCLEOTIDE SEQUENCE</scope>
    <source>
        <strain evidence="1">STM</strain>
    </source>
</reference>
<comment type="caution">
    <text evidence="1">The sequence shown here is derived from an EMBL/GenBank/DDBJ whole genome shotgun (WGS) entry which is preliminary data.</text>
</comment>
<gene>
    <name evidence="1" type="ORF">EZS27_042254</name>
</gene>
<dbReference type="AlphaFoldDB" id="A0A5J4PBP8"/>
<feature type="non-terminal residue" evidence="1">
    <location>
        <position position="48"/>
    </location>
</feature>
<proteinExistence type="predicted"/>
<dbReference type="EMBL" id="SNRY01010181">
    <property type="protein sequence ID" value="KAA6306091.1"/>
    <property type="molecule type" value="Genomic_DNA"/>
</dbReference>
<evidence type="ECO:0000313" key="1">
    <source>
        <dbReference type="EMBL" id="KAA6306091.1"/>
    </source>
</evidence>
<organism evidence="1">
    <name type="scientific">termite gut metagenome</name>
    <dbReference type="NCBI Taxonomy" id="433724"/>
    <lineage>
        <taxon>unclassified sequences</taxon>
        <taxon>metagenomes</taxon>
        <taxon>organismal metagenomes</taxon>
    </lineage>
</organism>
<name>A0A5J4PBP8_9ZZZZ</name>
<sequence>MNNIQLIRCYYTVLLLATVAAFQVRAEVKLPSIFGDNMVLQQQSQVAV</sequence>
<accession>A0A5J4PBP8</accession>